<gene>
    <name evidence="1" type="ORF">OCTVUL_1B007375</name>
</gene>
<dbReference type="Proteomes" id="UP001162480">
    <property type="component" value="Chromosome 13"/>
</dbReference>
<sequence length="99" mass="11036">MSKSGDITNIAVHLCGTMPPSSSLYVSASANTHEGLLKNLQPALEIMELHKHIKFGQLGLTNTEKFCKSSSAEDDASQFSVIWQGRNWQYLRLFHCILI</sequence>
<keyword evidence="2" id="KW-1185">Reference proteome</keyword>
<reference evidence="1" key="1">
    <citation type="submission" date="2023-08" db="EMBL/GenBank/DDBJ databases">
        <authorList>
            <person name="Alioto T."/>
            <person name="Alioto T."/>
            <person name="Gomez Garrido J."/>
        </authorList>
    </citation>
    <scope>NUCLEOTIDE SEQUENCE</scope>
</reference>
<protein>
    <submittedName>
        <fullName evidence="1">Uncharacterized protein</fullName>
    </submittedName>
</protein>
<name>A0AA36BCM3_OCTVU</name>
<accession>A0AA36BCM3</accession>
<evidence type="ECO:0000313" key="2">
    <source>
        <dbReference type="Proteomes" id="UP001162480"/>
    </source>
</evidence>
<dbReference type="AlphaFoldDB" id="A0AA36BCM3"/>
<proteinExistence type="predicted"/>
<evidence type="ECO:0000313" key="1">
    <source>
        <dbReference type="EMBL" id="CAI9731925.1"/>
    </source>
</evidence>
<organism evidence="1 2">
    <name type="scientific">Octopus vulgaris</name>
    <name type="common">Common octopus</name>
    <dbReference type="NCBI Taxonomy" id="6645"/>
    <lineage>
        <taxon>Eukaryota</taxon>
        <taxon>Metazoa</taxon>
        <taxon>Spiralia</taxon>
        <taxon>Lophotrochozoa</taxon>
        <taxon>Mollusca</taxon>
        <taxon>Cephalopoda</taxon>
        <taxon>Coleoidea</taxon>
        <taxon>Octopodiformes</taxon>
        <taxon>Octopoda</taxon>
        <taxon>Incirrata</taxon>
        <taxon>Octopodidae</taxon>
        <taxon>Octopus</taxon>
    </lineage>
</organism>
<dbReference type="EMBL" id="OX597826">
    <property type="protein sequence ID" value="CAI9731925.1"/>
    <property type="molecule type" value="Genomic_DNA"/>
</dbReference>